<organism evidence="2 3">
    <name type="scientific">Oikopleura dioica</name>
    <name type="common">Tunicate</name>
    <dbReference type="NCBI Taxonomy" id="34765"/>
    <lineage>
        <taxon>Eukaryota</taxon>
        <taxon>Metazoa</taxon>
        <taxon>Chordata</taxon>
        <taxon>Tunicata</taxon>
        <taxon>Appendicularia</taxon>
        <taxon>Copelata</taxon>
        <taxon>Oikopleuridae</taxon>
        <taxon>Oikopleura</taxon>
    </lineage>
</organism>
<protein>
    <submittedName>
        <fullName evidence="2">Oidioi.mRNA.OKI2018_I69.PAR.g10393.t1.cds</fullName>
    </submittedName>
</protein>
<sequence>MEQFNLESSAAIKAKYAQVQEKILETFVSMAKVTKKLNESSAEVKCERFNSDSTFSNKFWGVITNQRQTVFAKTWESVQHSGGNDPNKAVNAIMADPDRLLRRSRLRKSFTARRLGVEENDAEQDEEHYDDTGLYQSILRNLINSKANSTDPNNTTELNKHWLKLQRLEKKTKKVNVDTKASKGRKIRYNVHQKLVGFFPKADKAEWTHERRNQLFRGVFQF</sequence>
<dbReference type="PANTHER" id="PTHR15565">
    <property type="entry name" value="AATF PROTEIN APOPTOSIS ANTAGONIZING TRANSCRIPTION FACTOR"/>
    <property type="match status" value="1"/>
</dbReference>
<dbReference type="InterPro" id="IPR039223">
    <property type="entry name" value="AATF/Bfr2"/>
</dbReference>
<keyword evidence="3" id="KW-1185">Reference proteome</keyword>
<evidence type="ECO:0000259" key="1">
    <source>
        <dbReference type="Pfam" id="PF08164"/>
    </source>
</evidence>
<name>A0ABN7RTU9_OIKDI</name>
<proteinExistence type="predicted"/>
<dbReference type="Pfam" id="PF08164">
    <property type="entry name" value="TRAUB"/>
    <property type="match status" value="1"/>
</dbReference>
<evidence type="ECO:0000313" key="2">
    <source>
        <dbReference type="EMBL" id="CAG5083501.1"/>
    </source>
</evidence>
<dbReference type="EMBL" id="OU015568">
    <property type="protein sequence ID" value="CAG5083501.1"/>
    <property type="molecule type" value="Genomic_DNA"/>
</dbReference>
<reference evidence="2 3" key="1">
    <citation type="submission" date="2021-04" db="EMBL/GenBank/DDBJ databases">
        <authorList>
            <person name="Bliznina A."/>
        </authorList>
    </citation>
    <scope>NUCLEOTIDE SEQUENCE [LARGE SCALE GENOMIC DNA]</scope>
</reference>
<gene>
    <name evidence="2" type="ORF">OKIOD_LOCUS1951</name>
</gene>
<dbReference type="InterPro" id="IPR012617">
    <property type="entry name" value="AATF_C"/>
</dbReference>
<dbReference type="PANTHER" id="PTHR15565:SF0">
    <property type="entry name" value="PROTEIN AATF"/>
    <property type="match status" value="1"/>
</dbReference>
<evidence type="ECO:0000313" key="3">
    <source>
        <dbReference type="Proteomes" id="UP001158576"/>
    </source>
</evidence>
<feature type="domain" description="Apoptosis-antagonizing transcription factor C-terminal" evidence="1">
    <location>
        <begin position="135"/>
        <end position="220"/>
    </location>
</feature>
<dbReference type="Proteomes" id="UP001158576">
    <property type="component" value="Chromosome PAR"/>
</dbReference>
<accession>A0ABN7RTU9</accession>